<gene>
    <name evidence="2" type="ordered locus">Bcav_1365</name>
</gene>
<dbReference type="Proteomes" id="UP000007962">
    <property type="component" value="Chromosome"/>
</dbReference>
<dbReference type="SUPFAM" id="SSF54909">
    <property type="entry name" value="Dimeric alpha+beta barrel"/>
    <property type="match status" value="1"/>
</dbReference>
<dbReference type="OrthoDB" id="9797060at2"/>
<dbReference type="InterPro" id="IPR007138">
    <property type="entry name" value="ABM_dom"/>
</dbReference>
<proteinExistence type="predicted"/>
<feature type="domain" description="ABM" evidence="1">
    <location>
        <begin position="11"/>
        <end position="81"/>
    </location>
</feature>
<dbReference type="Pfam" id="PF03992">
    <property type="entry name" value="ABM"/>
    <property type="match status" value="1"/>
</dbReference>
<dbReference type="eggNOG" id="COG2329">
    <property type="taxonomic scope" value="Bacteria"/>
</dbReference>
<reference evidence="2 3" key="1">
    <citation type="journal article" date="2009" name="Stand. Genomic Sci.">
        <title>Complete genome sequence of Beutenbergia cavernae type strain (HKI 0122).</title>
        <authorList>
            <person name="Land M."/>
            <person name="Pukall R."/>
            <person name="Abt B."/>
            <person name="Goker M."/>
            <person name="Rohde M."/>
            <person name="Glavina Del Rio T."/>
            <person name="Tice H."/>
            <person name="Copeland A."/>
            <person name="Cheng J.F."/>
            <person name="Lucas S."/>
            <person name="Chen F."/>
            <person name="Nolan M."/>
            <person name="Bruce D."/>
            <person name="Goodwin L."/>
            <person name="Pitluck S."/>
            <person name="Ivanova N."/>
            <person name="Mavromatis K."/>
            <person name="Ovchinnikova G."/>
            <person name="Pati A."/>
            <person name="Chen A."/>
            <person name="Palaniappan K."/>
            <person name="Hauser L."/>
            <person name="Chang Y.J."/>
            <person name="Jefferies C.C."/>
            <person name="Saunders E."/>
            <person name="Brettin T."/>
            <person name="Detter J.C."/>
            <person name="Han C."/>
            <person name="Chain P."/>
            <person name="Bristow J."/>
            <person name="Eisen J.A."/>
            <person name="Markowitz V."/>
            <person name="Hugenholtz P."/>
            <person name="Kyrpides N.C."/>
            <person name="Klenk H.P."/>
            <person name="Lapidus A."/>
        </authorList>
    </citation>
    <scope>NUCLEOTIDE SEQUENCE [LARGE SCALE GENOMIC DNA]</scope>
    <source>
        <strain evidence="3">ATCC BAA-8 / DSM 12333 / NBRC 16432</strain>
    </source>
</reference>
<dbReference type="KEGG" id="bcv:Bcav_1365"/>
<accession>C5C2D8</accession>
<dbReference type="InterPro" id="IPR011008">
    <property type="entry name" value="Dimeric_a/b-barrel"/>
</dbReference>
<sequence length="108" mass="12042">MPIAETPQPPYTAVIFTSLRTEGDRGYGRMAARLEERALQEPGFLGIESARDDLGITVSYWADDAAAAAWKRVAEHLVAQQRGRDVWYEDYQVRVATVTRSYGPAGPR</sequence>
<dbReference type="EMBL" id="CP001618">
    <property type="protein sequence ID" value="ACQ79624.1"/>
    <property type="molecule type" value="Genomic_DNA"/>
</dbReference>
<dbReference type="HOGENOM" id="CLU_127039_1_0_11"/>
<dbReference type="RefSeq" id="WP_015881864.1">
    <property type="nucleotide sequence ID" value="NC_012669.1"/>
</dbReference>
<protein>
    <recommendedName>
        <fullName evidence="1">ABM domain-containing protein</fullName>
    </recommendedName>
</protein>
<dbReference type="STRING" id="471853.Bcav_1365"/>
<evidence type="ECO:0000259" key="1">
    <source>
        <dbReference type="Pfam" id="PF03992"/>
    </source>
</evidence>
<dbReference type="AlphaFoldDB" id="C5C2D8"/>
<keyword evidence="3" id="KW-1185">Reference proteome</keyword>
<dbReference type="InterPro" id="IPR052936">
    <property type="entry name" value="Jasmonate_Hydroxylase-like"/>
</dbReference>
<evidence type="ECO:0000313" key="3">
    <source>
        <dbReference type="Proteomes" id="UP000007962"/>
    </source>
</evidence>
<dbReference type="Gene3D" id="3.30.70.100">
    <property type="match status" value="1"/>
</dbReference>
<dbReference type="PANTHER" id="PTHR37811:SF2">
    <property type="entry name" value="ABM DOMAIN-CONTAINING PROTEIN"/>
    <property type="match status" value="1"/>
</dbReference>
<evidence type="ECO:0000313" key="2">
    <source>
        <dbReference type="EMBL" id="ACQ79624.1"/>
    </source>
</evidence>
<organism evidence="2 3">
    <name type="scientific">Beutenbergia cavernae (strain ATCC BAA-8 / DSM 12333 / CCUG 43141 / JCM 11478 / NBRC 16432 / NCIMB 13614 / HKI 0122)</name>
    <dbReference type="NCBI Taxonomy" id="471853"/>
    <lineage>
        <taxon>Bacteria</taxon>
        <taxon>Bacillati</taxon>
        <taxon>Actinomycetota</taxon>
        <taxon>Actinomycetes</taxon>
        <taxon>Micrococcales</taxon>
        <taxon>Beutenbergiaceae</taxon>
        <taxon>Beutenbergia</taxon>
    </lineage>
</organism>
<name>C5C2D8_BEUC1</name>
<dbReference type="PANTHER" id="PTHR37811">
    <property type="entry name" value="BLL5343 PROTEIN"/>
    <property type="match status" value="1"/>
</dbReference>